<dbReference type="Pfam" id="PF01740">
    <property type="entry name" value="STAS"/>
    <property type="match status" value="1"/>
</dbReference>
<dbReference type="OrthoDB" id="3393696at2"/>
<protein>
    <recommendedName>
        <fullName evidence="1">STAS domain-containing protein</fullName>
    </recommendedName>
</protein>
<dbReference type="PATRIC" id="fig|451644.5.peg.1926"/>
<evidence type="ECO:0000259" key="1">
    <source>
        <dbReference type="PROSITE" id="PS50801"/>
    </source>
</evidence>
<gene>
    <name evidence="2" type="ORF">ACT17_09360</name>
</gene>
<dbReference type="PANTHER" id="PTHR33495:SF13">
    <property type="entry name" value="ANTI-SIGMA-F FACTOR ANTAGONIST RSFB"/>
    <property type="match status" value="1"/>
</dbReference>
<comment type="caution">
    <text evidence="2">The sequence shown here is derived from an EMBL/GenBank/DDBJ whole genome shotgun (WGS) entry which is preliminary data.</text>
</comment>
<dbReference type="AlphaFoldDB" id="A0A0J8UE61"/>
<dbReference type="CDD" id="cd07043">
    <property type="entry name" value="STAS_anti-anti-sigma_factors"/>
    <property type="match status" value="1"/>
</dbReference>
<dbReference type="SUPFAM" id="SSF52091">
    <property type="entry name" value="SpoIIaa-like"/>
    <property type="match status" value="1"/>
</dbReference>
<dbReference type="Proteomes" id="UP000037594">
    <property type="component" value="Unassembled WGS sequence"/>
</dbReference>
<feature type="domain" description="STAS" evidence="1">
    <location>
        <begin position="18"/>
        <end position="126"/>
    </location>
</feature>
<dbReference type="InterPro" id="IPR036513">
    <property type="entry name" value="STAS_dom_sf"/>
</dbReference>
<dbReference type="InterPro" id="IPR002645">
    <property type="entry name" value="STAS_dom"/>
</dbReference>
<dbReference type="GO" id="GO:0043856">
    <property type="term" value="F:anti-sigma factor antagonist activity"/>
    <property type="evidence" value="ECO:0007669"/>
    <property type="project" value="TreeGrafter"/>
</dbReference>
<name>A0A0J8UE61_9MYCO</name>
<dbReference type="RefSeq" id="WP_043368008.1">
    <property type="nucleotide sequence ID" value="NZ_AGSZ01000108.1"/>
</dbReference>
<reference evidence="2 3" key="1">
    <citation type="submission" date="2015-06" db="EMBL/GenBank/DDBJ databases">
        <title>Genome sequence of Mycobacterium conceptionense strain MLE.</title>
        <authorList>
            <person name="Greninger A.L."/>
            <person name="Cunningham G."/>
            <person name="Chiu C.Y."/>
            <person name="Miller S."/>
        </authorList>
    </citation>
    <scope>NUCLEOTIDE SEQUENCE [LARGE SCALE GENOMIC DNA]</scope>
    <source>
        <strain evidence="2 3">MLE</strain>
    </source>
</reference>
<proteinExistence type="predicted"/>
<sequence length="131" mass="13430">MTSGPDPATNGSGHHSHCTVTEQRRGDICLVEVAGTVDALTLPRLEAAMTWPATRTPKAVIVDLSAVDFLASAGIGLLVSAHHALAPSARFVVVASGPATGRPLALIGITNIIDVYATRAEALLALAEQAN</sequence>
<organism evidence="2 3">
    <name type="scientific">Mycolicibacterium conceptionense</name>
    <dbReference type="NCBI Taxonomy" id="451644"/>
    <lineage>
        <taxon>Bacteria</taxon>
        <taxon>Bacillati</taxon>
        <taxon>Actinomycetota</taxon>
        <taxon>Actinomycetes</taxon>
        <taxon>Mycobacteriales</taxon>
        <taxon>Mycobacteriaceae</taxon>
        <taxon>Mycolicibacterium</taxon>
    </lineage>
</organism>
<dbReference type="PANTHER" id="PTHR33495">
    <property type="entry name" value="ANTI-SIGMA FACTOR ANTAGONIST TM_1081-RELATED-RELATED"/>
    <property type="match status" value="1"/>
</dbReference>
<dbReference type="EMBL" id="LFOD01000006">
    <property type="protein sequence ID" value="KMV18630.1"/>
    <property type="molecule type" value="Genomic_DNA"/>
</dbReference>
<evidence type="ECO:0000313" key="2">
    <source>
        <dbReference type="EMBL" id="KMV18630.1"/>
    </source>
</evidence>
<dbReference type="PROSITE" id="PS50801">
    <property type="entry name" value="STAS"/>
    <property type="match status" value="1"/>
</dbReference>
<accession>A0A0J8UE61</accession>
<evidence type="ECO:0000313" key="3">
    <source>
        <dbReference type="Proteomes" id="UP000037594"/>
    </source>
</evidence>
<dbReference type="Gene3D" id="3.30.750.24">
    <property type="entry name" value="STAS domain"/>
    <property type="match status" value="1"/>
</dbReference>